<accession>A0A3R6WQJ2</accession>
<dbReference type="InterPro" id="IPR051223">
    <property type="entry name" value="Polycystin"/>
</dbReference>
<dbReference type="AlphaFoldDB" id="A0A3R6WQJ2"/>
<feature type="transmembrane region" description="Helical" evidence="6">
    <location>
        <begin position="371"/>
        <end position="390"/>
    </location>
</feature>
<dbReference type="Pfam" id="PF20519">
    <property type="entry name" value="Polycystin_dom"/>
    <property type="match status" value="1"/>
</dbReference>
<keyword evidence="4 6" id="KW-1133">Transmembrane helix</keyword>
<evidence type="ECO:0000259" key="7">
    <source>
        <dbReference type="Pfam" id="PF20519"/>
    </source>
</evidence>
<dbReference type="GO" id="GO:0016020">
    <property type="term" value="C:membrane"/>
    <property type="evidence" value="ECO:0007669"/>
    <property type="project" value="UniProtKB-SubCell"/>
</dbReference>
<keyword evidence="9" id="KW-1185">Reference proteome</keyword>
<dbReference type="Proteomes" id="UP000285060">
    <property type="component" value="Unassembled WGS sequence"/>
</dbReference>
<dbReference type="PANTHER" id="PTHR10877:SF183">
    <property type="entry name" value="AT14535P-RELATED"/>
    <property type="match status" value="1"/>
</dbReference>
<evidence type="ECO:0000313" key="8">
    <source>
        <dbReference type="EMBL" id="RHY32618.1"/>
    </source>
</evidence>
<dbReference type="VEuPathDB" id="FungiDB:H310_07651"/>
<comment type="subcellular location">
    <subcellularLocation>
        <location evidence="1">Membrane</location>
        <topology evidence="1">Multi-pass membrane protein</topology>
    </subcellularLocation>
</comment>
<evidence type="ECO:0000313" key="9">
    <source>
        <dbReference type="Proteomes" id="UP000285060"/>
    </source>
</evidence>
<keyword evidence="5 6" id="KW-0472">Membrane</keyword>
<name>A0A3R6WQJ2_9STRA</name>
<evidence type="ECO:0000256" key="1">
    <source>
        <dbReference type="ARBA" id="ARBA00004141"/>
    </source>
</evidence>
<evidence type="ECO:0000256" key="5">
    <source>
        <dbReference type="ARBA" id="ARBA00023136"/>
    </source>
</evidence>
<evidence type="ECO:0000256" key="2">
    <source>
        <dbReference type="ARBA" id="ARBA00007200"/>
    </source>
</evidence>
<comment type="caution">
    <text evidence="8">The sequence shown here is derived from an EMBL/GenBank/DDBJ whole genome shotgun (WGS) entry which is preliminary data.</text>
</comment>
<evidence type="ECO:0000256" key="6">
    <source>
        <dbReference type="SAM" id="Phobius"/>
    </source>
</evidence>
<gene>
    <name evidence="8" type="ORF">DYB32_002382</name>
</gene>
<feature type="transmembrane region" description="Helical" evidence="6">
    <location>
        <begin position="301"/>
        <end position="321"/>
    </location>
</feature>
<feature type="domain" description="Polycystin" evidence="7">
    <location>
        <begin position="220"/>
        <end position="269"/>
    </location>
</feature>
<evidence type="ECO:0000256" key="3">
    <source>
        <dbReference type="ARBA" id="ARBA00022692"/>
    </source>
</evidence>
<dbReference type="InterPro" id="IPR046791">
    <property type="entry name" value="Polycystin_dom"/>
</dbReference>
<evidence type="ECO:0000256" key="4">
    <source>
        <dbReference type="ARBA" id="ARBA00022989"/>
    </source>
</evidence>
<proteinExistence type="inferred from homology"/>
<keyword evidence="3 6" id="KW-0812">Transmembrane</keyword>
<organism evidence="8 9">
    <name type="scientific">Aphanomyces invadans</name>
    <dbReference type="NCBI Taxonomy" id="157072"/>
    <lineage>
        <taxon>Eukaryota</taxon>
        <taxon>Sar</taxon>
        <taxon>Stramenopiles</taxon>
        <taxon>Oomycota</taxon>
        <taxon>Saprolegniomycetes</taxon>
        <taxon>Saprolegniales</taxon>
        <taxon>Verrucalvaceae</taxon>
        <taxon>Aphanomyces</taxon>
    </lineage>
</organism>
<sequence length="451" mass="49851">MLAKSMTQCNELNDDMIHRVEHLSGLQQEALGTIVHNESLLQVTRQVLDMDKPWPARVSSVSKTFRESVESIEELHKYLCEFEPVHVDPRVGRLDGGLVGSFYDVVYSGGSFDGDNAFPPGNAYSPRGVLGGYGEIWGPIRIGQVRVDGVPCSGMLIETSPHLKNESTLCYPEYTASTASQASFGHHGATYSYDSVPPSVEPSITSTVCRRARFTAVVARFFDRATRAVFIDMAVYNRNFRDVSVVRLYIEAYPAGGMEPRGLIQTERLYAYSSSHDAVKIIGEIAVLIAATHQLYRIEMFGLMLIFLVSLVGSAMAFNMVSLRTNSIVVSLTTGRLQAFGMRLHNYHTLTLVQVIINKVELEALVETNQVLGPLFFCVFVVLMLFVILMSSHDSHDDERVASLFAAIAQEYEEGVAATKVALASLNRAPHEAALHTIQANLDRWLDLAHA</sequence>
<dbReference type="PANTHER" id="PTHR10877">
    <property type="entry name" value="POLYCYSTIN FAMILY MEMBER"/>
    <property type="match status" value="1"/>
</dbReference>
<comment type="similarity">
    <text evidence="2">Belongs to the polycystin family.</text>
</comment>
<protein>
    <recommendedName>
        <fullName evidence="7">Polycystin domain-containing protein</fullName>
    </recommendedName>
</protein>
<dbReference type="EMBL" id="QUSY01000124">
    <property type="protein sequence ID" value="RHY32618.1"/>
    <property type="molecule type" value="Genomic_DNA"/>
</dbReference>
<reference evidence="8 9" key="1">
    <citation type="submission" date="2018-08" db="EMBL/GenBank/DDBJ databases">
        <title>Aphanomyces genome sequencing and annotation.</title>
        <authorList>
            <person name="Minardi D."/>
            <person name="Oidtmann B."/>
            <person name="Van Der Giezen M."/>
            <person name="Studholme D.J."/>
        </authorList>
    </citation>
    <scope>NUCLEOTIDE SEQUENCE [LARGE SCALE GENOMIC DNA]</scope>
    <source>
        <strain evidence="8 9">NJM0002</strain>
    </source>
</reference>